<dbReference type="HOGENOM" id="CLU_008920_1_1_1"/>
<feature type="compositionally biased region" description="Acidic residues" evidence="5">
    <location>
        <begin position="72"/>
        <end position="86"/>
    </location>
</feature>
<dbReference type="AlphaFoldDB" id="F0X8H3"/>
<feature type="region of interest" description="Disordered" evidence="5">
    <location>
        <begin position="71"/>
        <end position="99"/>
    </location>
</feature>
<evidence type="ECO:0000259" key="6">
    <source>
        <dbReference type="PROSITE" id="PS50166"/>
    </source>
</evidence>
<dbReference type="eggNOG" id="KOG2274">
    <property type="taxonomic scope" value="Eukaryota"/>
</dbReference>
<accession>F0X8H3</accession>
<feature type="domain" description="Importin N-terminal" evidence="6">
    <location>
        <begin position="22"/>
        <end position="116"/>
    </location>
</feature>
<dbReference type="GO" id="GO:0006606">
    <property type="term" value="P:protein import into nucleus"/>
    <property type="evidence" value="ECO:0007669"/>
    <property type="project" value="TreeGrafter"/>
</dbReference>
<dbReference type="InterPro" id="IPR056840">
    <property type="entry name" value="HEAT_IPO9_central"/>
</dbReference>
<gene>
    <name evidence="7" type="ORF">CMQ_3770</name>
</gene>
<dbReference type="OrthoDB" id="431626at2759"/>
<dbReference type="EMBL" id="GL629735">
    <property type="protein sequence ID" value="EFX05701.1"/>
    <property type="molecule type" value="Genomic_DNA"/>
</dbReference>
<evidence type="ECO:0000313" key="7">
    <source>
        <dbReference type="EMBL" id="EFX05701.1"/>
    </source>
</evidence>
<dbReference type="GeneID" id="25976907"/>
<keyword evidence="3" id="KW-0653">Protein transport</keyword>
<keyword evidence="8" id="KW-1185">Reference proteome</keyword>
<dbReference type="RefSeq" id="XP_014175183.1">
    <property type="nucleotide sequence ID" value="XM_014319708.1"/>
</dbReference>
<dbReference type="GO" id="GO:0005829">
    <property type="term" value="C:cytosol"/>
    <property type="evidence" value="ECO:0007669"/>
    <property type="project" value="TreeGrafter"/>
</dbReference>
<dbReference type="FunCoup" id="F0X8H3">
    <property type="interactions" value="939"/>
</dbReference>
<dbReference type="Pfam" id="PF03810">
    <property type="entry name" value="IBN_N"/>
    <property type="match status" value="1"/>
</dbReference>
<dbReference type="InterPro" id="IPR011989">
    <property type="entry name" value="ARM-like"/>
</dbReference>
<dbReference type="PANTHER" id="PTHR10997">
    <property type="entry name" value="IMPORTIN-7, 8, 11"/>
    <property type="match status" value="1"/>
</dbReference>
<dbReference type="Gene3D" id="1.25.10.10">
    <property type="entry name" value="Leucine-rich Repeat Variant"/>
    <property type="match status" value="1"/>
</dbReference>
<feature type="region of interest" description="Disordered" evidence="5">
    <location>
        <begin position="1"/>
        <end position="33"/>
    </location>
</feature>
<reference evidence="7 8" key="1">
    <citation type="journal article" date="2011" name="Proc. Natl. Acad. Sci. U.S.A.">
        <title>Genome and transcriptome analyses of the mountain pine beetle-fungal symbiont Grosmannia clavigera, a lodgepole pine pathogen.</title>
        <authorList>
            <person name="DiGuistini S."/>
            <person name="Wang Y."/>
            <person name="Liao N.Y."/>
            <person name="Taylor G."/>
            <person name="Tanguay P."/>
            <person name="Feau N."/>
            <person name="Henrissat B."/>
            <person name="Chan S.K."/>
            <person name="Hesse-Orce U."/>
            <person name="Alamouti S.M."/>
            <person name="Tsui C.K.M."/>
            <person name="Docking R.T."/>
            <person name="Levasseur A."/>
            <person name="Haridas S."/>
            <person name="Robertson G."/>
            <person name="Birol I."/>
            <person name="Holt R.A."/>
            <person name="Marra M.A."/>
            <person name="Hamelin R.C."/>
            <person name="Hirst M."/>
            <person name="Jones S.J.M."/>
            <person name="Bohlmann J."/>
            <person name="Breuil C."/>
        </authorList>
    </citation>
    <scope>NUCLEOTIDE SEQUENCE [LARGE SCALE GENOMIC DNA]</scope>
    <source>
        <strain evidence="8">kw1407 / UAMH 11150</strain>
    </source>
</reference>
<evidence type="ECO:0000256" key="3">
    <source>
        <dbReference type="ARBA" id="ARBA00022927"/>
    </source>
</evidence>
<feature type="region of interest" description="Disordered" evidence="5">
    <location>
        <begin position="1015"/>
        <end position="1060"/>
    </location>
</feature>
<evidence type="ECO:0000256" key="5">
    <source>
        <dbReference type="SAM" id="MobiDB-lite"/>
    </source>
</evidence>
<evidence type="ECO:0000313" key="8">
    <source>
        <dbReference type="Proteomes" id="UP000007796"/>
    </source>
</evidence>
<evidence type="ECO:0000256" key="4">
    <source>
        <dbReference type="ARBA" id="ARBA00023242"/>
    </source>
</evidence>
<evidence type="ECO:0000256" key="1">
    <source>
        <dbReference type="ARBA" id="ARBA00004123"/>
    </source>
</evidence>
<sequence length="1128" mass="122349">MDDLVRLLSDTQRPEEEPRKRAELDLRHAESNPSFPGLLAAIAATSSYPVEIRQSALSVLRRFIERNWTHDAEDEEDDEDSDDDDAGTSPAGRPRYTVTDATKQELRVQLLELATRDEDDRRIKPAVSYVVGKIAAVDYPDRWPDLVDHLLSVIRSGTDVQLHGALRVLGDLVEDGLSETQFFAAARGIIEVLYLVAVNGSRRPMLRALAVSVFRNSFDLMDMVKEEHLLEVKGFAQEALQGWLPFFHEIMKTPLPLDQPVATDSGQQSESWNGLVALKLQCVKTLLKIKAVFASLLLPQSPAFFEETWQELSLLQGAYAQLYLDQDSQSRLEDADGLPYTLDFLVLEELDLLNQCIRAPPVQKELGGQLSASAAAHETPWMVQLMRLLVGYARITREEEDLWDIDVSLYLAEEASITANYTARTACGDLLIKLGEWIGQHALEGLFAHTRAVFADTPAAWRSQEAALYLFTMLAGDLIDCDKTIPAEICAAYLPLVDVAVAAAADEPLLQARGYLAAGLLAQNFAPAGRLMDPAIVAVTQAASELVQVACVKALDSFMQATPAGTNINNITTSGSATTSIAAGRQTAILLALREFLNSRDVDDLQDADDLLATLCDSLRRAISINPAVVLADDVPSVDLLFAIGRCGARNFHVTLIVNEAFEEILQRLSDPTSYVTLCAKVLPTLNGFFSYSDLTKDEPLITMATELIALLTQNGTEPLPNGFVAQVAPKLKRILMESSEGEILRPGAEALKNMLSHDHHQVFEWHDEQGNSGLVVCLQIIDRLLGPAIEDNSASEVGGLAAELVEKAGHQRLGDGMLQRLLQAVAVRLSSATTAQLIQSLILVFARLCLTAAGEVVEFLSQITVGQQNGLAVVLSQWLENSMSFAGYDEIRQNVIALSKLYELNDPRVSETQVKGDLIITQSDWIMTRSRAKQSMHHHHPLAPPASVNPVTDFFTLPPKDPDQYTIIPAPLKILKLLIEELTSAQGQLGSAGLGAGGTVAAEMGVDGSVGGGAGAASAGGAAGAVATSPTHSSGGDDDGAVNDDGGADDGWEDEPDDLLDLSLGASKADLLSYLDGGRSRVRDDETQAYLTDFFLHAAQENKANFQDWYARLTADEQAKLNELAAH</sequence>
<dbReference type="InParanoid" id="F0X8H3"/>
<dbReference type="GO" id="GO:0031267">
    <property type="term" value="F:small GTPase binding"/>
    <property type="evidence" value="ECO:0007669"/>
    <property type="project" value="InterPro"/>
</dbReference>
<evidence type="ECO:0000256" key="2">
    <source>
        <dbReference type="ARBA" id="ARBA00022448"/>
    </source>
</evidence>
<protein>
    <submittedName>
        <fullName evidence="7">Importin beta-5</fullName>
    </submittedName>
</protein>
<dbReference type="Pfam" id="PF25018">
    <property type="entry name" value="HEAT_IPO9_c"/>
    <property type="match status" value="1"/>
</dbReference>
<dbReference type="InterPro" id="IPR016024">
    <property type="entry name" value="ARM-type_fold"/>
</dbReference>
<keyword evidence="4" id="KW-0539">Nucleus</keyword>
<dbReference type="PROSITE" id="PS50166">
    <property type="entry name" value="IMPORTIN_B_NT"/>
    <property type="match status" value="1"/>
</dbReference>
<dbReference type="PANTHER" id="PTHR10997:SF9">
    <property type="entry name" value="IMPORTIN-9"/>
    <property type="match status" value="1"/>
</dbReference>
<dbReference type="GO" id="GO:0005635">
    <property type="term" value="C:nuclear envelope"/>
    <property type="evidence" value="ECO:0007669"/>
    <property type="project" value="TreeGrafter"/>
</dbReference>
<feature type="compositionally biased region" description="Low complexity" evidence="5">
    <location>
        <begin position="1017"/>
        <end position="1028"/>
    </location>
</feature>
<dbReference type="Proteomes" id="UP000007796">
    <property type="component" value="Unassembled WGS sequence"/>
</dbReference>
<feature type="compositionally biased region" description="Acidic residues" evidence="5">
    <location>
        <begin position="1037"/>
        <end position="1060"/>
    </location>
</feature>
<keyword evidence="2" id="KW-0813">Transport</keyword>
<name>F0X8H3_GROCL</name>
<feature type="compositionally biased region" description="Basic and acidic residues" evidence="5">
    <location>
        <begin position="12"/>
        <end position="30"/>
    </location>
</feature>
<dbReference type="SUPFAM" id="SSF48371">
    <property type="entry name" value="ARM repeat"/>
    <property type="match status" value="1"/>
</dbReference>
<proteinExistence type="predicted"/>
<dbReference type="InterPro" id="IPR001494">
    <property type="entry name" value="Importin-beta_N"/>
</dbReference>
<dbReference type="SMART" id="SM00913">
    <property type="entry name" value="IBN_N"/>
    <property type="match status" value="1"/>
</dbReference>
<organism evidence="8">
    <name type="scientific">Grosmannia clavigera (strain kw1407 / UAMH 11150)</name>
    <name type="common">Blue stain fungus</name>
    <name type="synonym">Graphiocladiella clavigera</name>
    <dbReference type="NCBI Taxonomy" id="655863"/>
    <lineage>
        <taxon>Eukaryota</taxon>
        <taxon>Fungi</taxon>
        <taxon>Dikarya</taxon>
        <taxon>Ascomycota</taxon>
        <taxon>Pezizomycotina</taxon>
        <taxon>Sordariomycetes</taxon>
        <taxon>Sordariomycetidae</taxon>
        <taxon>Ophiostomatales</taxon>
        <taxon>Ophiostomataceae</taxon>
        <taxon>Leptographium</taxon>
    </lineage>
</organism>
<dbReference type="STRING" id="655863.F0X8H3"/>
<comment type="subcellular location">
    <subcellularLocation>
        <location evidence="1">Nucleus</location>
    </subcellularLocation>
</comment>